<dbReference type="Pfam" id="PF03959">
    <property type="entry name" value="FSH1"/>
    <property type="match status" value="1"/>
</dbReference>
<dbReference type="EMBL" id="JZEE01000043">
    <property type="protein sequence ID" value="KJK68379.1"/>
    <property type="molecule type" value="Genomic_DNA"/>
</dbReference>
<name>A0A0F0IKP0_ASPPU</name>
<dbReference type="GO" id="GO:0005634">
    <property type="term" value="C:nucleus"/>
    <property type="evidence" value="ECO:0007669"/>
    <property type="project" value="TreeGrafter"/>
</dbReference>
<protein>
    <submittedName>
        <fullName evidence="3">Serine hydrolase FSH1</fullName>
    </submittedName>
</protein>
<comment type="caution">
    <text evidence="3">The sequence shown here is derived from an EMBL/GenBank/DDBJ whole genome shotgun (WGS) entry which is preliminary data.</text>
</comment>
<dbReference type="GO" id="GO:0019748">
    <property type="term" value="P:secondary metabolic process"/>
    <property type="evidence" value="ECO:0007669"/>
    <property type="project" value="TreeGrafter"/>
</dbReference>
<dbReference type="InterPro" id="IPR050593">
    <property type="entry name" value="LovG"/>
</dbReference>
<gene>
    <name evidence="3" type="ORF">P875_00076137</name>
</gene>
<feature type="domain" description="Serine hydrolase" evidence="2">
    <location>
        <begin position="2"/>
        <end position="196"/>
    </location>
</feature>
<dbReference type="GO" id="GO:0016787">
    <property type="term" value="F:hydrolase activity"/>
    <property type="evidence" value="ECO:0007669"/>
    <property type="project" value="UniProtKB-KW"/>
</dbReference>
<dbReference type="OrthoDB" id="2094269at2759"/>
<keyword evidence="1 3" id="KW-0378">Hydrolase</keyword>
<dbReference type="ESTHER" id="aspor-q2u6m9">
    <property type="family name" value="FSH1"/>
</dbReference>
<evidence type="ECO:0000256" key="1">
    <source>
        <dbReference type="ARBA" id="ARBA00022801"/>
    </source>
</evidence>
<dbReference type="PANTHER" id="PTHR48070:SF7">
    <property type="entry name" value="SERINE HYDROLASE FSH DOMAIN-CONTAINING PROTEIN-RELATED"/>
    <property type="match status" value="1"/>
</dbReference>
<reference evidence="3 4" key="1">
    <citation type="submission" date="2015-02" db="EMBL/GenBank/DDBJ databases">
        <title>Draft genome sequence of Aspergillus parasiticus SU-1.</title>
        <authorList>
            <person name="Yu J."/>
            <person name="Fedorova N."/>
            <person name="Yin Y."/>
            <person name="Losada L."/>
            <person name="Zafar N."/>
            <person name="Taujale R."/>
            <person name="Ehrlich K.C."/>
            <person name="Bhatnagar D."/>
            <person name="Cleveland T.E."/>
            <person name="Bennett J.W."/>
            <person name="Nierman W.C."/>
        </authorList>
    </citation>
    <scope>NUCLEOTIDE SEQUENCE [LARGE SCALE GENOMIC DNA]</scope>
    <source>
        <strain evidence="4">ATCC 56775 / NRRL 5862 / SRRC 143 / SU-1</strain>
    </source>
</reference>
<accession>A0A0F0IKP0</accession>
<dbReference type="AlphaFoldDB" id="A0A0F0IKP0"/>
<dbReference type="InterPro" id="IPR005645">
    <property type="entry name" value="FSH-like_dom"/>
</dbReference>
<organism evidence="3 4">
    <name type="scientific">Aspergillus parasiticus (strain ATCC 56775 / NRRL 5862 / SRRC 143 / SU-1)</name>
    <dbReference type="NCBI Taxonomy" id="1403190"/>
    <lineage>
        <taxon>Eukaryota</taxon>
        <taxon>Fungi</taxon>
        <taxon>Dikarya</taxon>
        <taxon>Ascomycota</taxon>
        <taxon>Pezizomycotina</taxon>
        <taxon>Eurotiomycetes</taxon>
        <taxon>Eurotiomycetidae</taxon>
        <taxon>Eurotiales</taxon>
        <taxon>Aspergillaceae</taxon>
        <taxon>Aspergillus</taxon>
        <taxon>Aspergillus subgen. Circumdati</taxon>
    </lineage>
</organism>
<dbReference type="Proteomes" id="UP000033540">
    <property type="component" value="Unassembled WGS sequence"/>
</dbReference>
<evidence type="ECO:0000313" key="4">
    <source>
        <dbReference type="Proteomes" id="UP000033540"/>
    </source>
</evidence>
<dbReference type="InterPro" id="IPR029058">
    <property type="entry name" value="AB_hydrolase_fold"/>
</dbReference>
<dbReference type="Gene3D" id="3.40.50.1820">
    <property type="entry name" value="alpha/beta hydrolase"/>
    <property type="match status" value="1"/>
</dbReference>
<evidence type="ECO:0000259" key="2">
    <source>
        <dbReference type="Pfam" id="PF03959"/>
    </source>
</evidence>
<dbReference type="PANTHER" id="PTHR48070">
    <property type="entry name" value="ESTERASE OVCA2"/>
    <property type="match status" value="1"/>
</dbReference>
<sequence>MRFLCLHGSGTSGEIFEIQSGGISQALEAKGHRFTYIDGRLDSEPEPELKGILDPPFYKHYPRDIAPGEDLARAIEYTMNIIKKQGPFDAVMGFSQGAALACSMIINHAKTHDVPLFKAAVFICGAAPYESSGKETIQPTPGEYLVKIPTTHIVGKQDEIYDLSMQLYGLCDPSKAEFYDHGSRHLIPFDGKNTEAMIAAIEKTIKRARTG</sequence>
<dbReference type="GO" id="GO:0005737">
    <property type="term" value="C:cytoplasm"/>
    <property type="evidence" value="ECO:0007669"/>
    <property type="project" value="TreeGrafter"/>
</dbReference>
<evidence type="ECO:0000313" key="3">
    <source>
        <dbReference type="EMBL" id="KJK68379.1"/>
    </source>
</evidence>
<dbReference type="SUPFAM" id="SSF53474">
    <property type="entry name" value="alpha/beta-Hydrolases"/>
    <property type="match status" value="1"/>
</dbReference>
<proteinExistence type="predicted"/>